<dbReference type="PRINTS" id="PR01415">
    <property type="entry name" value="ANKYRIN"/>
</dbReference>
<keyword evidence="6 8" id="KW-0472">Membrane</keyword>
<feature type="repeat" description="ANK" evidence="7">
    <location>
        <begin position="123"/>
        <end position="155"/>
    </location>
</feature>
<evidence type="ECO:0000256" key="7">
    <source>
        <dbReference type="PROSITE-ProRule" id="PRU00023"/>
    </source>
</evidence>
<dbReference type="InterPro" id="IPR002523">
    <property type="entry name" value="MgTranspt_CorA/ZnTranspt_ZntB"/>
</dbReference>
<keyword evidence="4 8" id="KW-1133">Transmembrane helix</keyword>
<dbReference type="InterPro" id="IPR050889">
    <property type="entry name" value="Dendritic_Spine_Reg/Scaffold"/>
</dbReference>
<evidence type="ECO:0000256" key="4">
    <source>
        <dbReference type="ARBA" id="ARBA00022989"/>
    </source>
</evidence>
<dbReference type="STRING" id="341663.Q0C839"/>
<feature type="repeat" description="ANK" evidence="7">
    <location>
        <begin position="322"/>
        <end position="354"/>
    </location>
</feature>
<dbReference type="eggNOG" id="KOG4177">
    <property type="taxonomic scope" value="Eukaryota"/>
</dbReference>
<keyword evidence="2 8" id="KW-0812">Transmembrane</keyword>
<feature type="repeat" description="ANK" evidence="7">
    <location>
        <begin position="652"/>
        <end position="684"/>
    </location>
</feature>
<comment type="subcellular location">
    <subcellularLocation>
        <location evidence="1">Membrane</location>
        <topology evidence="1">Multi-pass membrane protein</topology>
    </subcellularLocation>
</comment>
<evidence type="ECO:0000256" key="3">
    <source>
        <dbReference type="ARBA" id="ARBA00022737"/>
    </source>
</evidence>
<dbReference type="PROSITE" id="PS50297">
    <property type="entry name" value="ANK_REP_REGION"/>
    <property type="match status" value="6"/>
</dbReference>
<dbReference type="VEuPathDB" id="FungiDB:ATEG_10145"/>
<name>Q0C839_ASPTN</name>
<dbReference type="PANTHER" id="PTHR24166:SF48">
    <property type="entry name" value="PROTEIN VAPYRIN"/>
    <property type="match status" value="1"/>
</dbReference>
<evidence type="ECO:0000256" key="1">
    <source>
        <dbReference type="ARBA" id="ARBA00004141"/>
    </source>
</evidence>
<evidence type="ECO:0000256" key="8">
    <source>
        <dbReference type="SAM" id="Phobius"/>
    </source>
</evidence>
<feature type="repeat" description="ANK" evidence="7">
    <location>
        <begin position="256"/>
        <end position="288"/>
    </location>
</feature>
<gene>
    <name evidence="9" type="ORF">ATEG_10145</name>
</gene>
<accession>Q0C839</accession>
<evidence type="ECO:0000256" key="2">
    <source>
        <dbReference type="ARBA" id="ARBA00022692"/>
    </source>
</evidence>
<feature type="repeat" description="ANK" evidence="7">
    <location>
        <begin position="389"/>
        <end position="421"/>
    </location>
</feature>
<dbReference type="GeneID" id="4319450"/>
<evidence type="ECO:0000256" key="6">
    <source>
        <dbReference type="ARBA" id="ARBA00023136"/>
    </source>
</evidence>
<dbReference type="PANTHER" id="PTHR24166">
    <property type="entry name" value="ROLLING PEBBLES, ISOFORM B"/>
    <property type="match status" value="1"/>
</dbReference>
<dbReference type="HOGENOM" id="CLU_322394_0_0_1"/>
<reference evidence="10" key="1">
    <citation type="submission" date="2005-09" db="EMBL/GenBank/DDBJ databases">
        <title>Annotation of the Aspergillus terreus NIH2624 genome.</title>
        <authorList>
            <person name="Birren B.W."/>
            <person name="Lander E.S."/>
            <person name="Galagan J.E."/>
            <person name="Nusbaum C."/>
            <person name="Devon K."/>
            <person name="Henn M."/>
            <person name="Ma L.-J."/>
            <person name="Jaffe D.B."/>
            <person name="Butler J."/>
            <person name="Alvarez P."/>
            <person name="Gnerre S."/>
            <person name="Grabherr M."/>
            <person name="Kleber M."/>
            <person name="Mauceli E.W."/>
            <person name="Brockman W."/>
            <person name="Rounsley S."/>
            <person name="Young S.K."/>
            <person name="LaButti K."/>
            <person name="Pushparaj V."/>
            <person name="DeCaprio D."/>
            <person name="Crawford M."/>
            <person name="Koehrsen M."/>
            <person name="Engels R."/>
            <person name="Montgomery P."/>
            <person name="Pearson M."/>
            <person name="Howarth C."/>
            <person name="Larson L."/>
            <person name="Luoma S."/>
            <person name="White J."/>
            <person name="Alvarado L."/>
            <person name="Kodira C.D."/>
            <person name="Zeng Q."/>
            <person name="Oleary S."/>
            <person name="Yandava C."/>
            <person name="Denning D.W."/>
            <person name="Nierman W.C."/>
            <person name="Milne T."/>
            <person name="Madden K."/>
        </authorList>
    </citation>
    <scope>NUCLEOTIDE SEQUENCE [LARGE SCALE GENOMIC DNA]</scope>
    <source>
        <strain evidence="10">NIH 2624 / FGSC A1156</strain>
    </source>
</reference>
<dbReference type="Pfam" id="PF01544">
    <property type="entry name" value="CorA"/>
    <property type="match status" value="1"/>
</dbReference>
<dbReference type="Gene3D" id="1.25.40.20">
    <property type="entry name" value="Ankyrin repeat-containing domain"/>
    <property type="match status" value="4"/>
</dbReference>
<sequence>MEFDDNTPQETIARERLQQDFLSSITSEITRSKKLKKNKKGLESYLKDSSLDINFQIDGISPLAKATSQWRVLDKLLQHERIDVNFCTSDGRTSIFSAVQCPQTESLSLLINKGALLDQRDNEGRTPLSLAAELGRLDHVRILVEANADINSVDSKSWTPLFWALWRQHPETVKYLLSNQDVDSDYQDIKGRTPLGIAAETGNAESIRCLISAKAKGRRVTGGERDLLLWAIFQRDVAMVELLLKADESLANHRVKGRTPLSMATERGEIGITKLLIAAGADVHALDEVRWPTLNKWLFDTYLPPEEILLEIEHFSTSHHPTKRPPLSLAAEFGYVDILQVLLDANAKVNSVDAETRTALAWAVEKGHHEAVKILLGVPGISVDCRDATGRTPLIMAASLGELDIFKQLLSSNAAIDSEDEQKWTSLSWAVANGHEPIVKFLLKETGVSVNCQDRQGRTPFSLAAERGFIQIMHLLIQRRANRAKRADPHVPDNEGHTGFWWFLKARNDLSIKSSNPLVRPQLGGTMNPSDLPLLIKDLESPNKKDRSGRNWLSWAAEYGDDEVVRYFLDEDLVGKVDINIRDGSEDPISRTPLIWALEGEHKASVNLLKDGDTISLHLLVEGISSIDQEKTVDMVLDLLMTGYDPSQPDQKGRTPLHLACLGENEELVAALILSNADLRSRDHTGQTPLQYALRARRKHIVDLMLNAPLIELEPVASKEWFALGDKQHSWVQITRRGQSWGFELQLVDGRECNWLPRAKDTRLCICEQSSIWSDLPWKLGFREEIIKEGYYWNYAQKDFGYRSVTYISLNFPNKQGKCGDAWGIAWCSKTTAEGLAYGFISMLPRGGVPHEPSDFFRLFLETLHQEWKAKCSNANTRVELLRHDQVKKRGRSYGLVDELAQDALERAELRRCLRCHIEGLLEAVTTNVSLEIDGKLRLREVVNNIDQAVTAKLDHLEQAARDLLQIELAWVSTNEAASLKRLSWINFIFLPLMFVSSLFGMNVNLLQDNPDWRWVILFGFMSLVTTGILWLISKCIPVRASDRIILGYNTAEKLTSTL</sequence>
<dbReference type="Pfam" id="PF13637">
    <property type="entry name" value="Ank_4"/>
    <property type="match status" value="2"/>
</dbReference>
<organism evidence="9 10">
    <name type="scientific">Aspergillus terreus (strain NIH 2624 / FGSC A1156)</name>
    <dbReference type="NCBI Taxonomy" id="341663"/>
    <lineage>
        <taxon>Eukaryota</taxon>
        <taxon>Fungi</taxon>
        <taxon>Dikarya</taxon>
        <taxon>Ascomycota</taxon>
        <taxon>Pezizomycotina</taxon>
        <taxon>Eurotiomycetes</taxon>
        <taxon>Eurotiomycetidae</taxon>
        <taxon>Eurotiales</taxon>
        <taxon>Aspergillaceae</taxon>
        <taxon>Aspergillus</taxon>
        <taxon>Aspergillus subgen. Circumdati</taxon>
    </lineage>
</organism>
<dbReference type="Pfam" id="PF12796">
    <property type="entry name" value="Ank_2"/>
    <property type="match status" value="4"/>
</dbReference>
<dbReference type="PROSITE" id="PS50088">
    <property type="entry name" value="ANK_REPEAT"/>
    <property type="match status" value="7"/>
</dbReference>
<protein>
    <submittedName>
        <fullName evidence="9">Uncharacterized protein</fullName>
    </submittedName>
</protein>
<dbReference type="OMA" id="FIGHQEI"/>
<dbReference type="SUPFAM" id="SSF144083">
    <property type="entry name" value="Magnesium transport protein CorA, transmembrane region"/>
    <property type="match status" value="1"/>
</dbReference>
<dbReference type="Pfam" id="PF00023">
    <property type="entry name" value="Ank"/>
    <property type="match status" value="1"/>
</dbReference>
<evidence type="ECO:0000313" key="10">
    <source>
        <dbReference type="Proteomes" id="UP000007963"/>
    </source>
</evidence>
<dbReference type="InterPro" id="IPR045863">
    <property type="entry name" value="CorA_TM1_TM2"/>
</dbReference>
<dbReference type="AlphaFoldDB" id="Q0C839"/>
<keyword evidence="3" id="KW-0677">Repeat</keyword>
<dbReference type="RefSeq" id="XP_001209447.1">
    <property type="nucleotide sequence ID" value="XM_001209447.1"/>
</dbReference>
<dbReference type="SMART" id="SM00248">
    <property type="entry name" value="ANK"/>
    <property type="match status" value="16"/>
</dbReference>
<dbReference type="GO" id="GO:0046873">
    <property type="term" value="F:metal ion transmembrane transporter activity"/>
    <property type="evidence" value="ECO:0007669"/>
    <property type="project" value="InterPro"/>
</dbReference>
<feature type="repeat" description="ANK" evidence="7">
    <location>
        <begin position="456"/>
        <end position="488"/>
    </location>
</feature>
<dbReference type="Proteomes" id="UP000007963">
    <property type="component" value="Unassembled WGS sequence"/>
</dbReference>
<keyword evidence="5 7" id="KW-0040">ANK repeat</keyword>
<dbReference type="GO" id="GO:0016020">
    <property type="term" value="C:membrane"/>
    <property type="evidence" value="ECO:0007669"/>
    <property type="project" value="UniProtKB-SubCell"/>
</dbReference>
<dbReference type="SUPFAM" id="SSF48403">
    <property type="entry name" value="Ankyrin repeat"/>
    <property type="match status" value="2"/>
</dbReference>
<feature type="transmembrane region" description="Helical" evidence="8">
    <location>
        <begin position="1013"/>
        <end position="1033"/>
    </location>
</feature>
<evidence type="ECO:0000313" key="9">
    <source>
        <dbReference type="EMBL" id="EAU29594.1"/>
    </source>
</evidence>
<dbReference type="InterPro" id="IPR002110">
    <property type="entry name" value="Ankyrin_rpt"/>
</dbReference>
<feature type="transmembrane region" description="Helical" evidence="8">
    <location>
        <begin position="983"/>
        <end position="1001"/>
    </location>
</feature>
<dbReference type="OrthoDB" id="194358at2759"/>
<feature type="repeat" description="ANK" evidence="7">
    <location>
        <begin position="90"/>
        <end position="122"/>
    </location>
</feature>
<dbReference type="Gene3D" id="1.20.58.340">
    <property type="entry name" value="Magnesium transport protein CorA, transmembrane region"/>
    <property type="match status" value="1"/>
</dbReference>
<dbReference type="InterPro" id="IPR036770">
    <property type="entry name" value="Ankyrin_rpt-contain_sf"/>
</dbReference>
<proteinExistence type="predicted"/>
<evidence type="ECO:0000256" key="5">
    <source>
        <dbReference type="ARBA" id="ARBA00023043"/>
    </source>
</evidence>
<dbReference type="EMBL" id="CH476609">
    <property type="protein sequence ID" value="EAU29594.1"/>
    <property type="molecule type" value="Genomic_DNA"/>
</dbReference>